<dbReference type="Proteomes" id="UP000030758">
    <property type="component" value="Unassembled WGS sequence"/>
</dbReference>
<reference evidence="1" key="1">
    <citation type="journal article" date="2014" name="Nat. Genet.">
        <title>Genome and transcriptome of the porcine whipworm Trichuris suis.</title>
        <authorList>
            <person name="Jex A.R."/>
            <person name="Nejsum P."/>
            <person name="Schwarz E.M."/>
            <person name="Hu L."/>
            <person name="Young N.D."/>
            <person name="Hall R.S."/>
            <person name="Korhonen P.K."/>
            <person name="Liao S."/>
            <person name="Thamsborg S."/>
            <person name="Xia J."/>
            <person name="Xu P."/>
            <person name="Wang S."/>
            <person name="Scheerlinck J.P."/>
            <person name="Hofmann A."/>
            <person name="Sternberg P.W."/>
            <person name="Wang J."/>
            <person name="Gasser R.B."/>
        </authorList>
    </citation>
    <scope>NUCLEOTIDE SEQUENCE [LARGE SCALE GENOMIC DNA]</scope>
    <source>
        <strain evidence="1">DCEP-RM93F</strain>
    </source>
</reference>
<evidence type="ECO:0000313" key="2">
    <source>
        <dbReference type="EMBL" id="KFD64973.1"/>
    </source>
</evidence>
<sequence>MNALFSITEWKDTPAGNGGIAAKRRINDASPLSVAYELRRAFVIDEIVAPCLNAQPTNPLRDTIIAFCVKT</sequence>
<name>A0A085N675_9BILA</name>
<organism evidence="1">
    <name type="scientific">Trichuris suis</name>
    <name type="common">pig whipworm</name>
    <dbReference type="NCBI Taxonomy" id="68888"/>
    <lineage>
        <taxon>Eukaryota</taxon>
        <taxon>Metazoa</taxon>
        <taxon>Ecdysozoa</taxon>
        <taxon>Nematoda</taxon>
        <taxon>Enoplea</taxon>
        <taxon>Dorylaimia</taxon>
        <taxon>Trichinellida</taxon>
        <taxon>Trichuridae</taxon>
        <taxon>Trichuris</taxon>
    </lineage>
</organism>
<gene>
    <name evidence="1" type="ORF">M514_22820</name>
    <name evidence="2" type="ORF">M514_22822</name>
</gene>
<dbReference type="EMBL" id="KL367546">
    <property type="protein sequence ID" value="KFD64971.1"/>
    <property type="molecule type" value="Genomic_DNA"/>
</dbReference>
<dbReference type="AlphaFoldDB" id="A0A085N675"/>
<evidence type="ECO:0000313" key="1">
    <source>
        <dbReference type="EMBL" id="KFD64971.1"/>
    </source>
</evidence>
<dbReference type="EMBL" id="KL367546">
    <property type="protein sequence ID" value="KFD64973.1"/>
    <property type="molecule type" value="Genomic_DNA"/>
</dbReference>
<proteinExistence type="predicted"/>
<protein>
    <submittedName>
        <fullName evidence="1">Uncharacterized protein</fullName>
    </submittedName>
</protein>
<accession>A0A085N675</accession>